<protein>
    <submittedName>
        <fullName evidence="3">Swarming motility protein SwrB</fullName>
    </submittedName>
</protein>
<keyword evidence="2" id="KW-0812">Transmembrane</keyword>
<accession>A0ABQ4JZF1</accession>
<feature type="region of interest" description="Disordered" evidence="1">
    <location>
        <begin position="66"/>
        <end position="121"/>
    </location>
</feature>
<dbReference type="EMBL" id="BOQT01000001">
    <property type="protein sequence ID" value="GIN18923.1"/>
    <property type="molecule type" value="Genomic_DNA"/>
</dbReference>
<evidence type="ECO:0000256" key="2">
    <source>
        <dbReference type="SAM" id="Phobius"/>
    </source>
</evidence>
<keyword evidence="2" id="KW-0472">Membrane</keyword>
<feature type="compositionally biased region" description="Basic and acidic residues" evidence="1">
    <location>
        <begin position="93"/>
        <end position="102"/>
    </location>
</feature>
<sequence length="159" mass="18343">MTGTLIFILFLMNILLALALLLLYLRQNKLLEIEKRQKLVLDESEQLMATLLEEIKEENEKLLSRMNDRREKEKTENAMVEEKSLLPMEDELKDLQSFDPKKPPVTSQTNESNESDEGAVPLSLREQAKVLAEQGMTVTEIARKLNKGKTEIELLLKFQ</sequence>
<keyword evidence="4" id="KW-1185">Reference proteome</keyword>
<dbReference type="RefSeq" id="WP_033369593.1">
    <property type="nucleotide sequence ID" value="NZ_BOQT01000001.1"/>
</dbReference>
<proteinExistence type="predicted"/>
<organism evidence="3 4">
    <name type="scientific">Siminovitchia fordii</name>
    <dbReference type="NCBI Taxonomy" id="254759"/>
    <lineage>
        <taxon>Bacteria</taxon>
        <taxon>Bacillati</taxon>
        <taxon>Bacillota</taxon>
        <taxon>Bacilli</taxon>
        <taxon>Bacillales</taxon>
        <taxon>Bacillaceae</taxon>
        <taxon>Siminovitchia</taxon>
    </lineage>
</organism>
<comment type="caution">
    <text evidence="3">The sequence shown here is derived from an EMBL/GenBank/DDBJ whole genome shotgun (WGS) entry which is preliminary data.</text>
</comment>
<keyword evidence="2" id="KW-1133">Transmembrane helix</keyword>
<feature type="compositionally biased region" description="Basic and acidic residues" evidence="1">
    <location>
        <begin position="66"/>
        <end position="84"/>
    </location>
</feature>
<dbReference type="Proteomes" id="UP000680279">
    <property type="component" value="Unassembled WGS sequence"/>
</dbReference>
<evidence type="ECO:0000313" key="3">
    <source>
        <dbReference type="EMBL" id="GIN18923.1"/>
    </source>
</evidence>
<gene>
    <name evidence="3" type="primary">swrB</name>
    <name evidence="3" type="ORF">J1TS3_00570</name>
</gene>
<evidence type="ECO:0000313" key="4">
    <source>
        <dbReference type="Proteomes" id="UP000680279"/>
    </source>
</evidence>
<feature type="transmembrane region" description="Helical" evidence="2">
    <location>
        <begin position="6"/>
        <end position="25"/>
    </location>
</feature>
<evidence type="ECO:0000256" key="1">
    <source>
        <dbReference type="SAM" id="MobiDB-lite"/>
    </source>
</evidence>
<reference evidence="3 4" key="1">
    <citation type="submission" date="2021-03" db="EMBL/GenBank/DDBJ databases">
        <title>Antimicrobial resistance genes in bacteria isolated from Japanese honey, and their potential for conferring macrolide and lincosamide resistance in the American foulbrood pathogen Paenibacillus larvae.</title>
        <authorList>
            <person name="Okamoto M."/>
            <person name="Kumagai M."/>
            <person name="Kanamori H."/>
            <person name="Takamatsu D."/>
        </authorList>
    </citation>
    <scope>NUCLEOTIDE SEQUENCE [LARGE SCALE GENOMIC DNA]</scope>
    <source>
        <strain evidence="3 4">J1TS3</strain>
    </source>
</reference>
<name>A0ABQ4JZF1_9BACI</name>